<feature type="region of interest" description="Disordered" evidence="1">
    <location>
        <begin position="1"/>
        <end position="26"/>
    </location>
</feature>
<dbReference type="EMBL" id="SMKO01000145">
    <property type="protein sequence ID" value="TDC97913.1"/>
    <property type="molecule type" value="Genomic_DNA"/>
</dbReference>
<protein>
    <submittedName>
        <fullName evidence="2">Uncharacterized protein</fullName>
    </submittedName>
</protein>
<dbReference type="Proteomes" id="UP000295258">
    <property type="component" value="Unassembled WGS sequence"/>
</dbReference>
<organism evidence="2 3">
    <name type="scientific">Nonomuraea deserti</name>
    <dbReference type="NCBI Taxonomy" id="1848322"/>
    <lineage>
        <taxon>Bacteria</taxon>
        <taxon>Bacillati</taxon>
        <taxon>Actinomycetota</taxon>
        <taxon>Actinomycetes</taxon>
        <taxon>Streptosporangiales</taxon>
        <taxon>Streptosporangiaceae</taxon>
        <taxon>Nonomuraea</taxon>
    </lineage>
</organism>
<sequence>MKASSTQRAARARAKLPARSPRRHGRRTAVLLAGAAAVAGMAIVRAARSAPPNPDGWFAVTVETDPARLTGPDRPDELARIAERHEVRISPAPGGRGSEIAVREADGETRDRVRKLKQLLETGEVLLVDRQPEGHRTALGRVGTPAFRHLTRKGTR</sequence>
<gene>
    <name evidence="2" type="ORF">E1292_36180</name>
</gene>
<name>A0A4R4V8B9_9ACTN</name>
<evidence type="ECO:0000313" key="3">
    <source>
        <dbReference type="Proteomes" id="UP000295258"/>
    </source>
</evidence>
<reference evidence="2 3" key="1">
    <citation type="submission" date="2019-03" db="EMBL/GenBank/DDBJ databases">
        <title>Draft genome sequences of novel Actinobacteria.</title>
        <authorList>
            <person name="Sahin N."/>
            <person name="Ay H."/>
            <person name="Saygin H."/>
        </authorList>
    </citation>
    <scope>NUCLEOTIDE SEQUENCE [LARGE SCALE GENOMIC DNA]</scope>
    <source>
        <strain evidence="2 3">KC310</strain>
    </source>
</reference>
<proteinExistence type="predicted"/>
<evidence type="ECO:0000256" key="1">
    <source>
        <dbReference type="SAM" id="MobiDB-lite"/>
    </source>
</evidence>
<dbReference type="AlphaFoldDB" id="A0A4R4V8B9"/>
<dbReference type="RefSeq" id="WP_132601834.1">
    <property type="nucleotide sequence ID" value="NZ_SMKO01000145.1"/>
</dbReference>
<comment type="caution">
    <text evidence="2">The sequence shown here is derived from an EMBL/GenBank/DDBJ whole genome shotgun (WGS) entry which is preliminary data.</text>
</comment>
<feature type="compositionally biased region" description="Basic residues" evidence="1">
    <location>
        <begin position="10"/>
        <end position="26"/>
    </location>
</feature>
<accession>A0A4R4V8B9</accession>
<keyword evidence="3" id="KW-1185">Reference proteome</keyword>
<evidence type="ECO:0000313" key="2">
    <source>
        <dbReference type="EMBL" id="TDC97913.1"/>
    </source>
</evidence>
<feature type="region of interest" description="Disordered" evidence="1">
    <location>
        <begin position="89"/>
        <end position="108"/>
    </location>
</feature>